<dbReference type="OrthoDB" id="2921803at2759"/>
<gene>
    <name evidence="2" type="ORF">WOLCODRAFT_166831</name>
</gene>
<dbReference type="AlphaFoldDB" id="A0A2H3J295"/>
<evidence type="ECO:0000256" key="1">
    <source>
        <dbReference type="SAM" id="MobiDB-lite"/>
    </source>
</evidence>
<accession>A0A2H3J295</accession>
<reference evidence="2 3" key="1">
    <citation type="journal article" date="2012" name="Science">
        <title>The Paleozoic origin of enzymatic lignin decomposition reconstructed from 31 fungal genomes.</title>
        <authorList>
            <person name="Floudas D."/>
            <person name="Binder M."/>
            <person name="Riley R."/>
            <person name="Barry K."/>
            <person name="Blanchette R.A."/>
            <person name="Henrissat B."/>
            <person name="Martinez A.T."/>
            <person name="Otillar R."/>
            <person name="Spatafora J.W."/>
            <person name="Yadav J.S."/>
            <person name="Aerts A."/>
            <person name="Benoit I."/>
            <person name="Boyd A."/>
            <person name="Carlson A."/>
            <person name="Copeland A."/>
            <person name="Coutinho P.M."/>
            <person name="de Vries R.P."/>
            <person name="Ferreira P."/>
            <person name="Findley K."/>
            <person name="Foster B."/>
            <person name="Gaskell J."/>
            <person name="Glotzer D."/>
            <person name="Gorecki P."/>
            <person name="Heitman J."/>
            <person name="Hesse C."/>
            <person name="Hori C."/>
            <person name="Igarashi K."/>
            <person name="Jurgens J.A."/>
            <person name="Kallen N."/>
            <person name="Kersten P."/>
            <person name="Kohler A."/>
            <person name="Kuees U."/>
            <person name="Kumar T.K.A."/>
            <person name="Kuo A."/>
            <person name="LaButti K."/>
            <person name="Larrondo L.F."/>
            <person name="Lindquist E."/>
            <person name="Ling A."/>
            <person name="Lombard V."/>
            <person name="Lucas S."/>
            <person name="Lundell T."/>
            <person name="Martin R."/>
            <person name="McLaughlin D.J."/>
            <person name="Morgenstern I."/>
            <person name="Morin E."/>
            <person name="Murat C."/>
            <person name="Nagy L.G."/>
            <person name="Nolan M."/>
            <person name="Ohm R.A."/>
            <person name="Patyshakuliyeva A."/>
            <person name="Rokas A."/>
            <person name="Ruiz-Duenas F.J."/>
            <person name="Sabat G."/>
            <person name="Salamov A."/>
            <person name="Samejima M."/>
            <person name="Schmutz J."/>
            <person name="Slot J.C."/>
            <person name="St John F."/>
            <person name="Stenlid J."/>
            <person name="Sun H."/>
            <person name="Sun S."/>
            <person name="Syed K."/>
            <person name="Tsang A."/>
            <person name="Wiebenga A."/>
            <person name="Young D."/>
            <person name="Pisabarro A."/>
            <person name="Eastwood D.C."/>
            <person name="Martin F."/>
            <person name="Cullen D."/>
            <person name="Grigoriev I.V."/>
            <person name="Hibbett D.S."/>
        </authorList>
    </citation>
    <scope>NUCLEOTIDE SEQUENCE [LARGE SCALE GENOMIC DNA]</scope>
    <source>
        <strain evidence="2 3">MD-104</strain>
    </source>
</reference>
<evidence type="ECO:0000313" key="2">
    <source>
        <dbReference type="EMBL" id="PCH36306.1"/>
    </source>
</evidence>
<dbReference type="EMBL" id="KB467876">
    <property type="protein sequence ID" value="PCH36306.1"/>
    <property type="molecule type" value="Genomic_DNA"/>
</dbReference>
<evidence type="ECO:0000313" key="3">
    <source>
        <dbReference type="Proteomes" id="UP000218811"/>
    </source>
</evidence>
<dbReference type="Proteomes" id="UP000218811">
    <property type="component" value="Unassembled WGS sequence"/>
</dbReference>
<feature type="region of interest" description="Disordered" evidence="1">
    <location>
        <begin position="467"/>
        <end position="492"/>
    </location>
</feature>
<evidence type="ECO:0008006" key="4">
    <source>
        <dbReference type="Google" id="ProtNLM"/>
    </source>
</evidence>
<organism evidence="2 3">
    <name type="scientific">Wolfiporia cocos (strain MD-104)</name>
    <name type="common">Brown rot fungus</name>
    <dbReference type="NCBI Taxonomy" id="742152"/>
    <lineage>
        <taxon>Eukaryota</taxon>
        <taxon>Fungi</taxon>
        <taxon>Dikarya</taxon>
        <taxon>Basidiomycota</taxon>
        <taxon>Agaricomycotina</taxon>
        <taxon>Agaricomycetes</taxon>
        <taxon>Polyporales</taxon>
        <taxon>Phaeolaceae</taxon>
        <taxon>Wolfiporia</taxon>
    </lineage>
</organism>
<protein>
    <recommendedName>
        <fullName evidence="4">F-box domain-containing protein</fullName>
    </recommendedName>
</protein>
<dbReference type="OMA" id="LCEMICA"/>
<name>A0A2H3J295_WOLCO</name>
<proteinExistence type="predicted"/>
<sequence>MARADGWHSFERDGLWYEGTDLDEDVWPDYPWEEKLPKRVLRPLPPRISARIPAETTDLIIDFLHKDRPSLLACARVSRQWYSRSQYHLYTIFTMGRVTFYELAAIVKTIPPAKSPLRAVRTLTIVESSGRTFLRAVPVSLGPHMCHIANLHLLGDETPVKPQDKPSAIRLHLDAPFLILFPLLASNVTHFNLDTWTLSSFADLQRLLLSLPRLQELILSKLSTRGSSRAIVKPPGASPQKLQLLQRLVMKRLARNVLDVFASWLISVLPPLVLRHVEYTVVDPNAWPSDAMKRLLAGFGNSIDQLHIALHDDSEPPNMDGCLHLRWLQLHQHIYLDSDATKFRDHLAHVLRDIPSRRMRSLSIIFYVASSERSRNPIDTLVRYAAKLDELDNALQQHDNEHPAGHPKPFKLTSYPVFKSLEVVDVILGDVTVSDTDHIAPAYRALTQLKSVFSRWCGGIVRAGCREGDGSEDWRSIECPEDDVRSDERAHP</sequence>
<keyword evidence="3" id="KW-1185">Reference proteome</keyword>
<dbReference type="STRING" id="742152.A0A2H3J295"/>